<protein>
    <recommendedName>
        <fullName evidence="4">Large ribosomal subunit protein uL5m</fullName>
    </recommendedName>
</protein>
<evidence type="ECO:0000313" key="8">
    <source>
        <dbReference type="EMBL" id="OZJ05166.1"/>
    </source>
</evidence>
<dbReference type="GO" id="GO:0005762">
    <property type="term" value="C:mitochondrial large ribosomal subunit"/>
    <property type="evidence" value="ECO:0007669"/>
    <property type="project" value="EnsemblFungi"/>
</dbReference>
<dbReference type="InterPro" id="IPR031310">
    <property type="entry name" value="Ribosomal_uL5_N"/>
</dbReference>
<proteinExistence type="inferred from homology"/>
<keyword evidence="9" id="KW-1185">Reference proteome</keyword>
<comment type="similarity">
    <text evidence="1">Belongs to the universal ribosomal protein uL5 family.</text>
</comment>
<dbReference type="InterPro" id="IPR022803">
    <property type="entry name" value="Ribosomal_uL5_dom_sf"/>
</dbReference>
<feature type="domain" description="Large ribosomal subunit protein uL5 C-terminal" evidence="7">
    <location>
        <begin position="162"/>
        <end position="259"/>
    </location>
</feature>
<dbReference type="GO" id="GO:0003735">
    <property type="term" value="F:structural constituent of ribosome"/>
    <property type="evidence" value="ECO:0007669"/>
    <property type="project" value="EnsemblFungi"/>
</dbReference>
<evidence type="ECO:0000259" key="7">
    <source>
        <dbReference type="Pfam" id="PF00673"/>
    </source>
</evidence>
<feature type="domain" description="Large ribosomal subunit protein uL5 N-terminal" evidence="6">
    <location>
        <begin position="104"/>
        <end position="158"/>
    </location>
</feature>
<dbReference type="SUPFAM" id="SSF55282">
    <property type="entry name" value="RL5-like"/>
    <property type="match status" value="1"/>
</dbReference>
<evidence type="ECO:0000259" key="6">
    <source>
        <dbReference type="Pfam" id="PF00281"/>
    </source>
</evidence>
<evidence type="ECO:0000256" key="4">
    <source>
        <dbReference type="ARBA" id="ARBA00040368"/>
    </source>
</evidence>
<gene>
    <name evidence="8" type="ORF">BZG36_02216</name>
</gene>
<dbReference type="GO" id="GO:0006412">
    <property type="term" value="P:translation"/>
    <property type="evidence" value="ECO:0007669"/>
    <property type="project" value="InterPro"/>
</dbReference>
<sequence>MLAAARRIWLRPLTRSFSTTGPSLQTLVRAREHFHSTIEDDLLLLTFDHGKSTLAVPSTSTPSLNTLEQQLNSTSATTALSDSQPTKRKGNKPLKPKIKPTTPTNIPTLEKITVHAMVKDAIHNKTHLLSAFMALQGVSAVRPEVIFAKNSVAQWKLREGMPIGVKVTLRGAEMYTFLDKLVELVLPRLRDFSGFPASAGDGNGNIGVGFPPSALALFPEIENTFDMYPRMTGFDVVFCTTAQNNADARLLMSGFGVPFIKR</sequence>
<dbReference type="Proteomes" id="UP000242875">
    <property type="component" value="Unassembled WGS sequence"/>
</dbReference>
<evidence type="ECO:0000256" key="5">
    <source>
        <dbReference type="SAM" id="MobiDB-lite"/>
    </source>
</evidence>
<evidence type="ECO:0000313" key="9">
    <source>
        <dbReference type="Proteomes" id="UP000242875"/>
    </source>
</evidence>
<dbReference type="Pfam" id="PF00281">
    <property type="entry name" value="Ribosomal_L5"/>
    <property type="match status" value="1"/>
</dbReference>
<feature type="compositionally biased region" description="Polar residues" evidence="5">
    <location>
        <begin position="74"/>
        <end position="84"/>
    </location>
</feature>
<evidence type="ECO:0000256" key="2">
    <source>
        <dbReference type="ARBA" id="ARBA00022980"/>
    </source>
</evidence>
<feature type="region of interest" description="Disordered" evidence="5">
    <location>
        <begin position="74"/>
        <end position="105"/>
    </location>
</feature>
<name>A0A261Y3G9_9FUNG</name>
<keyword evidence="3" id="KW-0687">Ribonucleoprotein</keyword>
<dbReference type="FunFam" id="3.30.1440.10:FF:000001">
    <property type="entry name" value="50S ribosomal protein L5"/>
    <property type="match status" value="1"/>
</dbReference>
<accession>A0A261Y3G9</accession>
<reference evidence="8 9" key="1">
    <citation type="journal article" date="2017" name="Mycologia">
        <title>Bifiguratus adelaidae, gen. et sp. nov., a new member of Mucoromycotina in endophytic and soil-dwelling habitats.</title>
        <authorList>
            <person name="Torres-Cruz T.J."/>
            <person name="Billingsley Tobias T.L."/>
            <person name="Almatruk M."/>
            <person name="Hesse C."/>
            <person name="Kuske C.R."/>
            <person name="Desiro A."/>
            <person name="Benucci G.M."/>
            <person name="Bonito G."/>
            <person name="Stajich J.E."/>
            <person name="Dunlap C."/>
            <person name="Arnold A.E."/>
            <person name="Porras-Alfaro A."/>
        </authorList>
    </citation>
    <scope>NUCLEOTIDE SEQUENCE [LARGE SCALE GENOMIC DNA]</scope>
    <source>
        <strain evidence="8 9">AZ0501</strain>
    </source>
</reference>
<comment type="caution">
    <text evidence="8">The sequence shown here is derived from an EMBL/GenBank/DDBJ whole genome shotgun (WGS) entry which is preliminary data.</text>
</comment>
<dbReference type="InterPro" id="IPR031309">
    <property type="entry name" value="Ribosomal_uL5_C"/>
</dbReference>
<dbReference type="Pfam" id="PF00673">
    <property type="entry name" value="Ribosomal_L5_C"/>
    <property type="match status" value="1"/>
</dbReference>
<dbReference type="PANTHER" id="PTHR11994">
    <property type="entry name" value="60S RIBOSOMAL PROTEIN L11-RELATED"/>
    <property type="match status" value="1"/>
</dbReference>
<keyword evidence="2" id="KW-0689">Ribosomal protein</keyword>
<dbReference type="Gene3D" id="3.30.1440.10">
    <property type="match status" value="1"/>
</dbReference>
<feature type="compositionally biased region" description="Basic residues" evidence="5">
    <location>
        <begin position="86"/>
        <end position="98"/>
    </location>
</feature>
<dbReference type="EMBL" id="MVBO01000021">
    <property type="protein sequence ID" value="OZJ05166.1"/>
    <property type="molecule type" value="Genomic_DNA"/>
</dbReference>
<evidence type="ECO:0000256" key="1">
    <source>
        <dbReference type="ARBA" id="ARBA00008553"/>
    </source>
</evidence>
<dbReference type="InterPro" id="IPR002132">
    <property type="entry name" value="Ribosomal_uL5"/>
</dbReference>
<dbReference type="OrthoDB" id="539541at2759"/>
<evidence type="ECO:0000256" key="3">
    <source>
        <dbReference type="ARBA" id="ARBA00023274"/>
    </source>
</evidence>
<organism evidence="8 9">
    <name type="scientific">Bifiguratus adelaidae</name>
    <dbReference type="NCBI Taxonomy" id="1938954"/>
    <lineage>
        <taxon>Eukaryota</taxon>
        <taxon>Fungi</taxon>
        <taxon>Fungi incertae sedis</taxon>
        <taxon>Mucoromycota</taxon>
        <taxon>Mucoromycotina</taxon>
        <taxon>Endogonomycetes</taxon>
        <taxon>Endogonales</taxon>
        <taxon>Endogonales incertae sedis</taxon>
        <taxon>Bifiguratus</taxon>
    </lineage>
</organism>
<dbReference type="AlphaFoldDB" id="A0A261Y3G9"/>